<dbReference type="Proteomes" id="UP000562027">
    <property type="component" value="Unassembled WGS sequence"/>
</dbReference>
<comment type="cofactor">
    <cofactor evidence="5">
        <name>Fe(2+)</name>
        <dbReference type="ChEBI" id="CHEBI:29033"/>
    </cofactor>
    <text evidence="5">Binds 1 Fe(2+) ion per subunit.</text>
</comment>
<dbReference type="RefSeq" id="WP_184299668.1">
    <property type="nucleotide sequence ID" value="NZ_JACHLP010000004.1"/>
</dbReference>
<dbReference type="GO" id="GO:0010436">
    <property type="term" value="F:carotenoid dioxygenase activity"/>
    <property type="evidence" value="ECO:0007669"/>
    <property type="project" value="TreeGrafter"/>
</dbReference>
<evidence type="ECO:0000256" key="5">
    <source>
        <dbReference type="PIRSR" id="PIRSR604294-1"/>
    </source>
</evidence>
<dbReference type="PANTHER" id="PTHR10543:SF89">
    <property type="entry name" value="CAROTENOID 9,10(9',10')-CLEAVAGE DIOXYGENASE 1"/>
    <property type="match status" value="1"/>
</dbReference>
<dbReference type="PANTHER" id="PTHR10543">
    <property type="entry name" value="BETA-CAROTENE DIOXYGENASE"/>
    <property type="match status" value="1"/>
</dbReference>
<keyword evidence="4 5" id="KW-0408">Iron</keyword>
<dbReference type="EMBL" id="JACHLP010000004">
    <property type="protein sequence ID" value="MBB4843958.1"/>
    <property type="molecule type" value="Genomic_DNA"/>
</dbReference>
<dbReference type="InterPro" id="IPR004294">
    <property type="entry name" value="Carotenoid_Oase"/>
</dbReference>
<keyword evidence="7" id="KW-1185">Reference proteome</keyword>
<dbReference type="GO" id="GO:0016121">
    <property type="term" value="P:carotene catabolic process"/>
    <property type="evidence" value="ECO:0007669"/>
    <property type="project" value="TreeGrafter"/>
</dbReference>
<feature type="binding site" evidence="5">
    <location>
        <position position="492"/>
    </location>
    <ligand>
        <name>Fe cation</name>
        <dbReference type="ChEBI" id="CHEBI:24875"/>
        <note>catalytic</note>
    </ligand>
</feature>
<proteinExistence type="inferred from homology"/>
<protein>
    <submittedName>
        <fullName evidence="6">Carotenoid cleavage dioxygenase</fullName>
    </submittedName>
</protein>
<reference evidence="6 7" key="1">
    <citation type="submission" date="2020-08" db="EMBL/GenBank/DDBJ databases">
        <title>Functional genomics of gut bacteria from endangered species of beetles.</title>
        <authorList>
            <person name="Carlos-Shanley C."/>
        </authorList>
    </citation>
    <scope>NUCLEOTIDE SEQUENCE [LARGE SCALE GENOMIC DNA]</scope>
    <source>
        <strain evidence="6 7">S00239</strain>
    </source>
</reference>
<comment type="caution">
    <text evidence="6">The sequence shown here is derived from an EMBL/GenBank/DDBJ whole genome shotgun (WGS) entry which is preliminary data.</text>
</comment>
<gene>
    <name evidence="6" type="ORF">HNP55_002481</name>
</gene>
<name>A0A840LCP2_9BURK</name>
<accession>A0A840LCP2</accession>
<keyword evidence="6" id="KW-0223">Dioxygenase</keyword>
<dbReference type="GO" id="GO:0046872">
    <property type="term" value="F:metal ion binding"/>
    <property type="evidence" value="ECO:0007669"/>
    <property type="project" value="UniProtKB-KW"/>
</dbReference>
<keyword evidence="2 5" id="KW-0479">Metal-binding</keyword>
<organism evidence="6 7">
    <name type="scientific">Roseateles oligotrophus</name>
    <dbReference type="NCBI Taxonomy" id="1769250"/>
    <lineage>
        <taxon>Bacteria</taxon>
        <taxon>Pseudomonadati</taxon>
        <taxon>Pseudomonadota</taxon>
        <taxon>Betaproteobacteria</taxon>
        <taxon>Burkholderiales</taxon>
        <taxon>Sphaerotilaceae</taxon>
        <taxon>Roseateles</taxon>
    </lineage>
</organism>
<feature type="binding site" evidence="5">
    <location>
        <position position="199"/>
    </location>
    <ligand>
        <name>Fe cation</name>
        <dbReference type="ChEBI" id="CHEBI:24875"/>
        <note>catalytic</note>
    </ligand>
</feature>
<comment type="similarity">
    <text evidence="1">Belongs to the carotenoid oxygenase family.</text>
</comment>
<keyword evidence="3" id="KW-0560">Oxidoreductase</keyword>
<dbReference type="AlphaFoldDB" id="A0A840LCP2"/>
<evidence type="ECO:0000256" key="1">
    <source>
        <dbReference type="ARBA" id="ARBA00006787"/>
    </source>
</evidence>
<feature type="binding site" evidence="5">
    <location>
        <position position="245"/>
    </location>
    <ligand>
        <name>Fe cation</name>
        <dbReference type="ChEBI" id="CHEBI:24875"/>
        <note>catalytic</note>
    </ligand>
</feature>
<feature type="binding site" evidence="5">
    <location>
        <position position="311"/>
    </location>
    <ligand>
        <name>Fe cation</name>
        <dbReference type="ChEBI" id="CHEBI:24875"/>
        <note>catalytic</note>
    </ligand>
</feature>
<dbReference type="Pfam" id="PF03055">
    <property type="entry name" value="RPE65"/>
    <property type="match status" value="1"/>
</dbReference>
<evidence type="ECO:0000256" key="3">
    <source>
        <dbReference type="ARBA" id="ARBA00023002"/>
    </source>
</evidence>
<evidence type="ECO:0000256" key="2">
    <source>
        <dbReference type="ARBA" id="ARBA00022723"/>
    </source>
</evidence>
<sequence>MVMQRRELLKAGLAGLGLNSLQEAWALGAPLSNSFGSAPELLPFQGLNGQDLAAQDLQIEGRLPRQLRGVYYKNGPALMARGGQRYQHWFDGDGLVQAWRFGDGRASHQARFVQTAKFKAESAAGRFLLPAFGTAIEPRMPTRGSDGMNVANTSVLLQQDKLYALWEGGSAHELDPLTLSTRGLKTWAPDLAGMPFSAHPKVEADGTVWNFGTMAGRMALYQISARGQVLRSEVFAVPASTAFVHDFVVSQNYLVFLLPPLHLDVETLRAGASMAGALRWQAAESCKVLVVAKADFSHRRILEIPACMVFHFGNAWDDGQTLQLDYVQSREMPLLTEDFKQLMQGERPLSKQASSPRFMKIDLASGRVELQSRDEEVEFPVVDPRVVAQRYRHVYYPTALETGARWGFNGLLHLDLQSGRRQRYCFGNEVVVEEHVLVPKPGSGREGEGWLLGLCYDSRRQRSFASVFDAQALDAGPLAKVWLPYWVTYGFHGKFYAAG</sequence>
<evidence type="ECO:0000313" key="7">
    <source>
        <dbReference type="Proteomes" id="UP000562027"/>
    </source>
</evidence>
<evidence type="ECO:0000313" key="6">
    <source>
        <dbReference type="EMBL" id="MBB4843958.1"/>
    </source>
</evidence>
<evidence type="ECO:0000256" key="4">
    <source>
        <dbReference type="ARBA" id="ARBA00023004"/>
    </source>
</evidence>